<evidence type="ECO:0000313" key="1">
    <source>
        <dbReference type="EMBL" id="KAI9268949.1"/>
    </source>
</evidence>
<evidence type="ECO:0000313" key="2">
    <source>
        <dbReference type="Proteomes" id="UP001209540"/>
    </source>
</evidence>
<reference evidence="1" key="1">
    <citation type="journal article" date="2022" name="IScience">
        <title>Evolution of zygomycete secretomes and the origins of terrestrial fungal ecologies.</title>
        <authorList>
            <person name="Chang Y."/>
            <person name="Wang Y."/>
            <person name="Mondo S."/>
            <person name="Ahrendt S."/>
            <person name="Andreopoulos W."/>
            <person name="Barry K."/>
            <person name="Beard J."/>
            <person name="Benny G.L."/>
            <person name="Blankenship S."/>
            <person name="Bonito G."/>
            <person name="Cuomo C."/>
            <person name="Desiro A."/>
            <person name="Gervers K.A."/>
            <person name="Hundley H."/>
            <person name="Kuo A."/>
            <person name="LaButti K."/>
            <person name="Lang B.F."/>
            <person name="Lipzen A."/>
            <person name="O'Donnell K."/>
            <person name="Pangilinan J."/>
            <person name="Reynolds N."/>
            <person name="Sandor L."/>
            <person name="Smith M.E."/>
            <person name="Tsang A."/>
            <person name="Grigoriev I.V."/>
            <person name="Stajich J.E."/>
            <person name="Spatafora J.W."/>
        </authorList>
    </citation>
    <scope>NUCLEOTIDE SEQUENCE</scope>
    <source>
        <strain evidence="1">RSA 2281</strain>
    </source>
</reference>
<accession>A0AAD5KE00</accession>
<dbReference type="Proteomes" id="UP001209540">
    <property type="component" value="Unassembled WGS sequence"/>
</dbReference>
<dbReference type="EMBL" id="JAIXMP010000008">
    <property type="protein sequence ID" value="KAI9268949.1"/>
    <property type="molecule type" value="Genomic_DNA"/>
</dbReference>
<protein>
    <submittedName>
        <fullName evidence="1">Uncharacterized protein</fullName>
    </submittedName>
</protein>
<name>A0AAD5KE00_9FUNG</name>
<dbReference type="AlphaFoldDB" id="A0AAD5KE00"/>
<reference evidence="1" key="2">
    <citation type="submission" date="2023-02" db="EMBL/GenBank/DDBJ databases">
        <authorList>
            <consortium name="DOE Joint Genome Institute"/>
            <person name="Mondo S.J."/>
            <person name="Chang Y."/>
            <person name="Wang Y."/>
            <person name="Ahrendt S."/>
            <person name="Andreopoulos W."/>
            <person name="Barry K."/>
            <person name="Beard J."/>
            <person name="Benny G.L."/>
            <person name="Blankenship S."/>
            <person name="Bonito G."/>
            <person name="Cuomo C."/>
            <person name="Desiro A."/>
            <person name="Gervers K.A."/>
            <person name="Hundley H."/>
            <person name="Kuo A."/>
            <person name="LaButti K."/>
            <person name="Lang B.F."/>
            <person name="Lipzen A."/>
            <person name="O'Donnell K."/>
            <person name="Pangilinan J."/>
            <person name="Reynolds N."/>
            <person name="Sandor L."/>
            <person name="Smith M.W."/>
            <person name="Tsang A."/>
            <person name="Grigoriev I.V."/>
            <person name="Stajich J.E."/>
            <person name="Spatafora J.W."/>
        </authorList>
    </citation>
    <scope>NUCLEOTIDE SEQUENCE</scope>
    <source>
        <strain evidence="1">RSA 2281</strain>
    </source>
</reference>
<keyword evidence="2" id="KW-1185">Reference proteome</keyword>
<sequence>MMQLNKHSPPLAVARTIVDLVVDGVAVAAVAPQTDVATSVVMAGGVMKNQTIVAKNNNNGVADNITHLCLSYSDMSIYFSRPSLLDLVTTLRHRPNDSLTVVANINFYGNYIDFGFPSQRILSTPNAGGGGVTSLMSEAVSAEVIDRLVGISKVLTEMEIQYSTKGPITDYVCYSSSISQALGVSVTRAMAFGRRFTAKDAMRLMKKKISGINKSTLTVSNYKFQRQILHVWAENGTDAAIVRRACAKIPDTIRKNTIILITTINMDSVFASG</sequence>
<proteinExistence type="predicted"/>
<comment type="caution">
    <text evidence="1">The sequence shown here is derived from an EMBL/GenBank/DDBJ whole genome shotgun (WGS) entry which is preliminary data.</text>
</comment>
<organism evidence="1 2">
    <name type="scientific">Phascolomyces articulosus</name>
    <dbReference type="NCBI Taxonomy" id="60185"/>
    <lineage>
        <taxon>Eukaryota</taxon>
        <taxon>Fungi</taxon>
        <taxon>Fungi incertae sedis</taxon>
        <taxon>Mucoromycota</taxon>
        <taxon>Mucoromycotina</taxon>
        <taxon>Mucoromycetes</taxon>
        <taxon>Mucorales</taxon>
        <taxon>Lichtheimiaceae</taxon>
        <taxon>Phascolomyces</taxon>
    </lineage>
</organism>
<gene>
    <name evidence="1" type="ORF">BDA99DRAFT_503067</name>
</gene>